<reference evidence="1 2" key="1">
    <citation type="journal article" date="2022" name="Genome Biol. Evol.">
        <title>The Spruce Budworm Genome: Reconstructing the Evolutionary History of Antifreeze Proteins.</title>
        <authorList>
            <person name="Beliveau C."/>
            <person name="Gagne P."/>
            <person name="Picq S."/>
            <person name="Vernygora O."/>
            <person name="Keeling C.I."/>
            <person name="Pinkney K."/>
            <person name="Doucet D."/>
            <person name="Wen F."/>
            <person name="Johnston J.S."/>
            <person name="Maaroufi H."/>
            <person name="Boyle B."/>
            <person name="Laroche J."/>
            <person name="Dewar K."/>
            <person name="Juretic N."/>
            <person name="Blackburn G."/>
            <person name="Nisole A."/>
            <person name="Brunet B."/>
            <person name="Brandao M."/>
            <person name="Lumley L."/>
            <person name="Duan J."/>
            <person name="Quan G."/>
            <person name="Lucarotti C.J."/>
            <person name="Roe A.D."/>
            <person name="Sperling F.A.H."/>
            <person name="Levesque R.C."/>
            <person name="Cusson M."/>
        </authorList>
    </citation>
    <scope>NUCLEOTIDE SEQUENCE [LARGE SCALE GENOMIC DNA]</scope>
    <source>
        <strain evidence="1">Glfc:IPQL:Cfum</strain>
    </source>
</reference>
<dbReference type="EMBL" id="CM046123">
    <property type="protein sequence ID" value="KAI8439050.1"/>
    <property type="molecule type" value="Genomic_DNA"/>
</dbReference>
<proteinExistence type="predicted"/>
<accession>A0ACC0KRX6</accession>
<sequence length="198" mass="22061">MNDVYTQDFRKEETSSTYVDCVCRRHGLHRLLLHGRGPPEYICVQYSKPKIYVALSSPTTVTTTTLKILARLPGSCLWPGPAVVASWRCVRRGAAAHKSRRTAAGSIAPQLITLQSQMQARRASASPRTPPQTLLRHHNWLSRYLALQLWYQREGRGEGAGRGAGERVRIDPNSWPPPSPRTDTACSPANKPFAGYIE</sequence>
<dbReference type="Proteomes" id="UP001064048">
    <property type="component" value="Chromosome 23"/>
</dbReference>
<organism evidence="1 2">
    <name type="scientific">Choristoneura fumiferana</name>
    <name type="common">Spruce budworm moth</name>
    <name type="synonym">Archips fumiferana</name>
    <dbReference type="NCBI Taxonomy" id="7141"/>
    <lineage>
        <taxon>Eukaryota</taxon>
        <taxon>Metazoa</taxon>
        <taxon>Ecdysozoa</taxon>
        <taxon>Arthropoda</taxon>
        <taxon>Hexapoda</taxon>
        <taxon>Insecta</taxon>
        <taxon>Pterygota</taxon>
        <taxon>Neoptera</taxon>
        <taxon>Endopterygota</taxon>
        <taxon>Lepidoptera</taxon>
        <taxon>Glossata</taxon>
        <taxon>Ditrysia</taxon>
        <taxon>Tortricoidea</taxon>
        <taxon>Tortricidae</taxon>
        <taxon>Tortricinae</taxon>
        <taxon>Choristoneura</taxon>
    </lineage>
</organism>
<evidence type="ECO:0000313" key="2">
    <source>
        <dbReference type="Proteomes" id="UP001064048"/>
    </source>
</evidence>
<name>A0ACC0KRX6_CHOFU</name>
<keyword evidence="2" id="KW-1185">Reference proteome</keyword>
<protein>
    <submittedName>
        <fullName evidence="1">Uncharacterized protein</fullName>
    </submittedName>
</protein>
<comment type="caution">
    <text evidence="1">The sequence shown here is derived from an EMBL/GenBank/DDBJ whole genome shotgun (WGS) entry which is preliminary data.</text>
</comment>
<gene>
    <name evidence="1" type="ORF">MSG28_012922</name>
</gene>
<evidence type="ECO:0000313" key="1">
    <source>
        <dbReference type="EMBL" id="KAI8439050.1"/>
    </source>
</evidence>